<dbReference type="EMBL" id="JAGKTC010000001">
    <property type="protein sequence ID" value="MBP3982879.1"/>
    <property type="molecule type" value="Genomic_DNA"/>
</dbReference>
<gene>
    <name evidence="2" type="ORF">J5837_00460</name>
</gene>
<evidence type="ECO:0000313" key="3">
    <source>
        <dbReference type="Proteomes" id="UP000673447"/>
    </source>
</evidence>
<reference evidence="2" key="2">
    <citation type="submission" date="2021-03" db="EMBL/GenBank/DDBJ databases">
        <authorList>
            <person name="Cao W."/>
        </authorList>
    </citation>
    <scope>NUCLEOTIDE SEQUENCE</scope>
    <source>
        <strain evidence="2">110414</strain>
    </source>
</reference>
<dbReference type="PANTHER" id="PTHR33677">
    <property type="entry name" value="TRANSCRIPTIONAL REPRESSOR FRMR-RELATED"/>
    <property type="match status" value="1"/>
</dbReference>
<keyword evidence="3" id="KW-1185">Reference proteome</keyword>
<dbReference type="Proteomes" id="UP000673447">
    <property type="component" value="Unassembled WGS sequence"/>
</dbReference>
<evidence type="ECO:0000256" key="1">
    <source>
        <dbReference type="ARBA" id="ARBA00005260"/>
    </source>
</evidence>
<reference evidence="2" key="1">
    <citation type="journal article" date="2016" name="Int. J. Syst. Evol. Microbiol.">
        <title>Pseudoxanthomonas helianthi sp. nov., isolated from roots of Jerusalem artichoke (Helianthus tuberosus).</title>
        <authorList>
            <person name="Kittiwongwattana C."/>
            <person name="Thawai C."/>
        </authorList>
    </citation>
    <scope>NUCLEOTIDE SEQUENCE</scope>
    <source>
        <strain evidence="2">110414</strain>
    </source>
</reference>
<dbReference type="Gene3D" id="1.20.58.1000">
    <property type="entry name" value="Metal-sensitive repressor, helix protomer"/>
    <property type="match status" value="1"/>
</dbReference>
<proteinExistence type="inferred from homology"/>
<comment type="similarity">
    <text evidence="1">Belongs to the FrmR/RcnR family.</text>
</comment>
<dbReference type="Pfam" id="PF02583">
    <property type="entry name" value="Trns_repr_metal"/>
    <property type="match status" value="1"/>
</dbReference>
<comment type="caution">
    <text evidence="2">The sequence shown here is derived from an EMBL/GenBank/DDBJ whole genome shotgun (WGS) entry which is preliminary data.</text>
</comment>
<dbReference type="AlphaFoldDB" id="A0A940X1B2"/>
<evidence type="ECO:0000313" key="2">
    <source>
        <dbReference type="EMBL" id="MBP3982879.1"/>
    </source>
</evidence>
<dbReference type="InterPro" id="IPR003735">
    <property type="entry name" value="Metal_Tscrpt_repr"/>
</dbReference>
<dbReference type="GO" id="GO:0045892">
    <property type="term" value="P:negative regulation of DNA-templated transcription"/>
    <property type="evidence" value="ECO:0007669"/>
    <property type="project" value="UniProtKB-ARBA"/>
</dbReference>
<protein>
    <submittedName>
        <fullName evidence="2">Metal/formaldehyde-sensitive transcriptional repressor</fullName>
    </submittedName>
</protein>
<dbReference type="GO" id="GO:0003677">
    <property type="term" value="F:DNA binding"/>
    <property type="evidence" value="ECO:0007669"/>
    <property type="project" value="InterPro"/>
</dbReference>
<accession>A0A940X1B2</accession>
<dbReference type="InterPro" id="IPR038390">
    <property type="entry name" value="Metal_Tscrpt_repr_sf"/>
</dbReference>
<name>A0A940X1B2_9GAMM</name>
<sequence>MAHVRRDKKKLLTRIRRIAGQVAALERAMETEADCSDVLIQIAATKGAMHALMMEVLAGHLSEHVVAGKTERGRAEEARTIMELLAKYAR</sequence>
<dbReference type="RefSeq" id="WP_210534761.1">
    <property type="nucleotide sequence ID" value="NZ_JAGKTC010000001.1"/>
</dbReference>
<dbReference type="CDD" id="cd10153">
    <property type="entry name" value="RcnR-FrmR-like_DUF156"/>
    <property type="match status" value="1"/>
</dbReference>
<dbReference type="PANTHER" id="PTHR33677:SF5">
    <property type="entry name" value="TRANSCRIPTIONAL REPRESSOR FRMR"/>
    <property type="match status" value="1"/>
</dbReference>
<organism evidence="2 3">
    <name type="scientific">Pseudoxanthomonas helianthi</name>
    <dbReference type="NCBI Taxonomy" id="1453541"/>
    <lineage>
        <taxon>Bacteria</taxon>
        <taxon>Pseudomonadati</taxon>
        <taxon>Pseudomonadota</taxon>
        <taxon>Gammaproteobacteria</taxon>
        <taxon>Lysobacterales</taxon>
        <taxon>Lysobacteraceae</taxon>
        <taxon>Pseudoxanthomonas</taxon>
    </lineage>
</organism>
<dbReference type="GO" id="GO:0046872">
    <property type="term" value="F:metal ion binding"/>
    <property type="evidence" value="ECO:0007669"/>
    <property type="project" value="InterPro"/>
</dbReference>